<proteinExistence type="predicted"/>
<evidence type="ECO:0000313" key="1">
    <source>
        <dbReference type="EMBL" id="KAJ9054674.1"/>
    </source>
</evidence>
<protein>
    <submittedName>
        <fullName evidence="1">Uncharacterized protein</fullName>
    </submittedName>
</protein>
<reference evidence="1" key="1">
    <citation type="submission" date="2022-04" db="EMBL/GenBank/DDBJ databases">
        <title>Genome of the entomopathogenic fungus Entomophthora muscae.</title>
        <authorList>
            <person name="Elya C."/>
            <person name="Lovett B.R."/>
            <person name="Lee E."/>
            <person name="Macias A.M."/>
            <person name="Hajek A.E."/>
            <person name="De Bivort B.L."/>
            <person name="Kasson M.T."/>
            <person name="De Fine Licht H.H."/>
            <person name="Stajich J.E."/>
        </authorList>
    </citation>
    <scope>NUCLEOTIDE SEQUENCE</scope>
    <source>
        <strain evidence="1">Berkeley</strain>
    </source>
</reference>
<sequence>MNRNLCVKHRSKSKTKSKQKNQRQGTTKTRAIDPVVGRRGGNAIMDGDGGLAPYFFMPSKVSMHCSTVPLGSKAAANQLNPQQAPGFTGPPSSRLPSKTVHPN</sequence>
<keyword evidence="2" id="KW-1185">Reference proteome</keyword>
<dbReference type="Proteomes" id="UP001165960">
    <property type="component" value="Unassembled WGS sequence"/>
</dbReference>
<comment type="caution">
    <text evidence="1">The sequence shown here is derived from an EMBL/GenBank/DDBJ whole genome shotgun (WGS) entry which is preliminary data.</text>
</comment>
<name>A0ACC2RXA2_9FUNG</name>
<accession>A0ACC2RXA2</accession>
<gene>
    <name evidence="1" type="ORF">DSO57_1011676</name>
</gene>
<evidence type="ECO:0000313" key="2">
    <source>
        <dbReference type="Proteomes" id="UP001165960"/>
    </source>
</evidence>
<organism evidence="1 2">
    <name type="scientific">Entomophthora muscae</name>
    <dbReference type="NCBI Taxonomy" id="34485"/>
    <lineage>
        <taxon>Eukaryota</taxon>
        <taxon>Fungi</taxon>
        <taxon>Fungi incertae sedis</taxon>
        <taxon>Zoopagomycota</taxon>
        <taxon>Entomophthoromycotina</taxon>
        <taxon>Entomophthoromycetes</taxon>
        <taxon>Entomophthorales</taxon>
        <taxon>Entomophthoraceae</taxon>
        <taxon>Entomophthora</taxon>
    </lineage>
</organism>
<dbReference type="EMBL" id="QTSX02006430">
    <property type="protein sequence ID" value="KAJ9054674.1"/>
    <property type="molecule type" value="Genomic_DNA"/>
</dbReference>